<comment type="subcellular location">
    <subcellularLocation>
        <location evidence="1">Golgi apparatus</location>
    </subcellularLocation>
</comment>
<dbReference type="InterPro" id="IPR045126">
    <property type="entry name" value="TRAPPC10/Trs130"/>
</dbReference>
<dbReference type="OrthoDB" id="10256906at2759"/>
<feature type="compositionally biased region" description="Polar residues" evidence="7">
    <location>
        <begin position="1564"/>
        <end position="1577"/>
    </location>
</feature>
<dbReference type="SUPFAM" id="SSF50978">
    <property type="entry name" value="WD40 repeat-like"/>
    <property type="match status" value="1"/>
</dbReference>
<evidence type="ECO:0000256" key="1">
    <source>
        <dbReference type="ARBA" id="ARBA00004555"/>
    </source>
</evidence>
<feature type="domain" description="TRAPPC10/Trs130 C-terminal" evidence="8">
    <location>
        <begin position="1020"/>
        <end position="1167"/>
    </location>
</feature>
<dbReference type="InterPro" id="IPR056913">
    <property type="entry name" value="TRAPPC10/Trs130_N"/>
</dbReference>
<reference evidence="11 12" key="1">
    <citation type="submission" date="2016-10" db="EMBL/GenBank/DDBJ databases">
        <title>Genome sequence of the basidiomycete white-rot fungus Trametes pubescens.</title>
        <authorList>
            <person name="Makela M.R."/>
            <person name="Granchi Z."/>
            <person name="Peng M."/>
            <person name="De Vries R.P."/>
            <person name="Grigoriev I."/>
            <person name="Riley R."/>
            <person name="Hilden K."/>
        </authorList>
    </citation>
    <scope>NUCLEOTIDE SEQUENCE [LARGE SCALE GENOMIC DNA]</scope>
    <source>
        <strain evidence="11 12">FBCC735</strain>
    </source>
</reference>
<dbReference type="SMART" id="SM00320">
    <property type="entry name" value="WD40"/>
    <property type="match status" value="4"/>
</dbReference>
<dbReference type="PROSITE" id="PS50082">
    <property type="entry name" value="WD_REPEATS_2"/>
    <property type="match status" value="2"/>
</dbReference>
<dbReference type="OMA" id="YEIHANP"/>
<evidence type="ECO:0000256" key="5">
    <source>
        <dbReference type="ARBA" id="ARBA00023034"/>
    </source>
</evidence>
<dbReference type="Proteomes" id="UP000184267">
    <property type="component" value="Unassembled WGS sequence"/>
</dbReference>
<evidence type="ECO:0000259" key="8">
    <source>
        <dbReference type="Pfam" id="PF12584"/>
    </source>
</evidence>
<dbReference type="PROSITE" id="PS50294">
    <property type="entry name" value="WD_REPEATS_REGION"/>
    <property type="match status" value="1"/>
</dbReference>
<feature type="domain" description="DUF7077" evidence="10">
    <location>
        <begin position="710"/>
        <end position="816"/>
    </location>
</feature>
<feature type="repeat" description="WD" evidence="6">
    <location>
        <begin position="1521"/>
        <end position="1563"/>
    </location>
</feature>
<organism evidence="11 12">
    <name type="scientific">Trametes pubescens</name>
    <name type="common">White-rot fungus</name>
    <dbReference type="NCBI Taxonomy" id="154538"/>
    <lineage>
        <taxon>Eukaryota</taxon>
        <taxon>Fungi</taxon>
        <taxon>Dikarya</taxon>
        <taxon>Basidiomycota</taxon>
        <taxon>Agaricomycotina</taxon>
        <taxon>Agaricomycetes</taxon>
        <taxon>Polyporales</taxon>
        <taxon>Polyporaceae</taxon>
        <taxon>Trametes</taxon>
    </lineage>
</organism>
<dbReference type="InterPro" id="IPR019775">
    <property type="entry name" value="WD40_repeat_CS"/>
</dbReference>
<feature type="region of interest" description="Disordered" evidence="7">
    <location>
        <begin position="1564"/>
        <end position="1588"/>
    </location>
</feature>
<gene>
    <name evidence="11" type="ORF">TRAPUB_8855</name>
</gene>
<dbReference type="InterPro" id="IPR036322">
    <property type="entry name" value="WD40_repeat_dom_sf"/>
</dbReference>
<evidence type="ECO:0000256" key="2">
    <source>
        <dbReference type="ARBA" id="ARBA00022448"/>
    </source>
</evidence>
<dbReference type="Pfam" id="PF00400">
    <property type="entry name" value="WD40"/>
    <property type="match status" value="1"/>
</dbReference>
<feature type="domain" description="TRAPPC10/Trs130 N-terminal" evidence="9">
    <location>
        <begin position="8"/>
        <end position="323"/>
    </location>
</feature>
<evidence type="ECO:0000256" key="7">
    <source>
        <dbReference type="SAM" id="MobiDB-lite"/>
    </source>
</evidence>
<keyword evidence="3 6" id="KW-0853">WD repeat</keyword>
<protein>
    <submittedName>
        <fullName evidence="11">DNA damage-binding protein CMR1</fullName>
    </submittedName>
</protein>
<dbReference type="Pfam" id="PF23036">
    <property type="entry name" value="TRAPPC10_1st"/>
    <property type="match status" value="1"/>
</dbReference>
<dbReference type="GO" id="GO:1990071">
    <property type="term" value="C:TRAPPII protein complex"/>
    <property type="evidence" value="ECO:0007669"/>
    <property type="project" value="InterPro"/>
</dbReference>
<dbReference type="PANTHER" id="PTHR13251:SF3">
    <property type="entry name" value="TRAFFICKING PROTEIN PARTICLE COMPLEX SUBUNIT 10"/>
    <property type="match status" value="1"/>
</dbReference>
<dbReference type="InterPro" id="IPR055505">
    <property type="entry name" value="DUF7077"/>
</dbReference>
<keyword evidence="4" id="KW-0677">Repeat</keyword>
<dbReference type="InterPro" id="IPR015943">
    <property type="entry name" value="WD40/YVTN_repeat-like_dom_sf"/>
</dbReference>
<dbReference type="EMBL" id="MNAD01000276">
    <property type="protein sequence ID" value="OJT14609.1"/>
    <property type="molecule type" value="Genomic_DNA"/>
</dbReference>
<dbReference type="GO" id="GO:0034498">
    <property type="term" value="P:early endosome to Golgi transport"/>
    <property type="evidence" value="ECO:0007669"/>
    <property type="project" value="TreeGrafter"/>
</dbReference>
<dbReference type="Pfam" id="PF12584">
    <property type="entry name" value="TRAPPC10"/>
    <property type="match status" value="1"/>
</dbReference>
<dbReference type="PANTHER" id="PTHR13251">
    <property type="entry name" value="EPILEPSY HOLOPROSENCEPHALY CANDIDATE 1/TMEM1"/>
    <property type="match status" value="1"/>
</dbReference>
<evidence type="ECO:0000313" key="11">
    <source>
        <dbReference type="EMBL" id="OJT14609.1"/>
    </source>
</evidence>
<evidence type="ECO:0000259" key="9">
    <source>
        <dbReference type="Pfam" id="PF23036"/>
    </source>
</evidence>
<name>A0A1M2W438_TRAPU</name>
<accession>A0A1M2W438</accession>
<keyword evidence="5" id="KW-0333">Golgi apparatus</keyword>
<proteinExistence type="predicted"/>
<evidence type="ECO:0000259" key="10">
    <source>
        <dbReference type="Pfam" id="PF23274"/>
    </source>
</evidence>
<dbReference type="Pfam" id="PF23274">
    <property type="entry name" value="DUF7077"/>
    <property type="match status" value="1"/>
</dbReference>
<dbReference type="PROSITE" id="PS00678">
    <property type="entry name" value="WD_REPEATS_1"/>
    <property type="match status" value="1"/>
</dbReference>
<keyword evidence="2" id="KW-0813">Transport</keyword>
<dbReference type="GO" id="GO:0006891">
    <property type="term" value="P:intra-Golgi vesicle-mediated transport"/>
    <property type="evidence" value="ECO:0007669"/>
    <property type="project" value="TreeGrafter"/>
</dbReference>
<feature type="compositionally biased region" description="Basic and acidic residues" evidence="7">
    <location>
        <begin position="1268"/>
        <end position="1277"/>
    </location>
</feature>
<dbReference type="Gene3D" id="2.130.10.10">
    <property type="entry name" value="YVTN repeat-like/Quinoprotein amine dehydrogenase"/>
    <property type="match status" value="2"/>
</dbReference>
<dbReference type="InterPro" id="IPR022233">
    <property type="entry name" value="TRAPPC10/Trs130_C"/>
</dbReference>
<comment type="caution">
    <text evidence="11">The sequence shown here is derived from an EMBL/GenBank/DDBJ whole genome shotgun (WGS) entry which is preliminary data.</text>
</comment>
<evidence type="ECO:0000313" key="12">
    <source>
        <dbReference type="Proteomes" id="UP000184267"/>
    </source>
</evidence>
<feature type="region of interest" description="Disordered" evidence="7">
    <location>
        <begin position="1214"/>
        <end position="1280"/>
    </location>
</feature>
<evidence type="ECO:0000256" key="6">
    <source>
        <dbReference type="PROSITE-ProRule" id="PRU00221"/>
    </source>
</evidence>
<dbReference type="GO" id="GO:0005829">
    <property type="term" value="C:cytosol"/>
    <property type="evidence" value="ECO:0007669"/>
    <property type="project" value="GOC"/>
</dbReference>
<dbReference type="InterPro" id="IPR001680">
    <property type="entry name" value="WD40_rpt"/>
</dbReference>
<evidence type="ECO:0000256" key="3">
    <source>
        <dbReference type="ARBA" id="ARBA00022574"/>
    </source>
</evidence>
<keyword evidence="12" id="KW-1185">Reference proteome</keyword>
<evidence type="ECO:0000256" key="4">
    <source>
        <dbReference type="ARBA" id="ARBA00022737"/>
    </source>
</evidence>
<feature type="repeat" description="WD" evidence="6">
    <location>
        <begin position="1612"/>
        <end position="1647"/>
    </location>
</feature>
<dbReference type="STRING" id="154538.A0A1M2W438"/>
<sequence length="1754" mass="196466">MAMASSSQRVVVTYAAPLVFLSTDHWKQIHASLLSQLPLRNLHWKSFARPTIRTIQELDVKFVPLETLREDQTASQVPQSILGKPMLNIFVFICEDSEAYKATTRKHIKEWHASVGQRKNQEWLLVHIVRPDQSVAQGRLFQMKASVLDKVKADFNTDKKDRCVQLVWSAERDNPAVWADLTTKIKEGVLSAFDSALAQREEEVRRSEGQRQMPGWNFCTFFILKESIASSLEGMNLHEDALQQYYELEATFFQVLREKNLSWFGPLITPSSSDNSAPLLSVNKKPYRDLILANTISVFDFRVYLLARQCALLSGLGDLEEICRKTATFLTTMARTLRDVEDTLPPCFIESWIYSSALSVVDQCDEWARPLELGKAALASFSAAKGELVELARHQLDVFGIAAGHLPNKPPFCLALSSNYTGPKESQIKEASEIISRTDLASALVDVDAFYELYVAITNRAIELYAGAGRRKFALKLHGSLAALDVHRGRLSSALQTYTSLPAHYSPHGWTSLEAFMLNRALDIHASAEKPKDREWIHILLHFLRAYVDDMGMDLLLSTNDSEAYVAQLVSALKDAAHELDSDTPYPDHPALSLTIAEHDAKLADTRDGSLLKVVVHNRLPCELFVDEIEMQLTGRENSRLSFTHDAALLAPGRNELTLFCPSSSAGTYTLSSTQISIARLHFQWKHTKTPKQIRAGNMPALVHIPKDLKALDIRLKQPPRIELGTSSRIMVILSTGRNDIATAQVKLSAPSGIQFRYEEAELSGDDVPPIRKDEESVTFLDLKQGQTVVAAIPHTDASAYHFMRINVAVEYVTTSELEVTRTLRLSRVVATSLPVAINVEDFFRGTRLFTRFTLSTTSHQHVRVRSTKLLSPNEVDGVKVTSCMAQKPSVVTITPGQPGRFLFQMDASRGQVRDPLKLQISYRMLREEVESLIEQAASEVVSETPSLDPLRQDIVDKLVQALETTASWVELYGVTGELTVPGVTPGDDDMGAGLRRVIEILKTRRSPTSFGEWREIVIPVDVPQMHILAAARLQIMENPFSVEKSKKRARPLYAGQPISALLTVQTSFHWSPPEDDQVDRYLMRYDIEDLTQEWLVSGRKRGDFLAKDGETFSVPITLIALHHGELPLPKIGVTALPIPGEHRMRSSVVPSCETYQVHGAENVLVLPRGGRTTRGARKPKDANRHTMLELEREATIARNRALLAELGLANASESLKPTKSGKSAAKPVQPRVKKPKQPAMPTRQSTRLRRAPTVDPNESPAAKRKRERAEEQRRREEEEELLAIAEREREAKRPRHHDLDLQALTEELTPEELGEIRHTFAEILKTPRPRQASSDDAYVFDDDVKEEAEVKQLKQKLGKLKVVSRAKVTHDRIYSAAYHPEPTKDLIFFGDKHGELGIWDARAPVEEAVDEDGELTSVEDAEGGKYYRLQMHWPATSKSSISSVKFDPIDAFSVFTTAYDCTIRNLSLTSGMAHEVYATDDILITSVDLPPHGHEMWISDVNGGVTHMDLRAHRSHAKRYDLSDSKIGSVSVNPTRPYFLVTASNSRELKVWDARMLETLSSRSLRSAPNTPSSSSKGRDNSIVTLPNEVDRESIDKLLATKKGQSTMRARWQHNKSVSSAYWDSRGRSIVSTSYDDTIRLWDIKSSWLDKEAPFPSSRPFSQIKHNCQTGKWLTILKAQWTTNPDVYPHFTIGNMDHSVDVFSCKGVHIVKLADKTKITAVQAVTCSHPSIVERVATGNGSGRCVLWAPEDV</sequence>